<dbReference type="SUPFAM" id="SSF48264">
    <property type="entry name" value="Cytochrome P450"/>
    <property type="match status" value="2"/>
</dbReference>
<dbReference type="GO" id="GO:0005506">
    <property type="term" value="F:iron ion binding"/>
    <property type="evidence" value="ECO:0007669"/>
    <property type="project" value="InterPro"/>
</dbReference>
<dbReference type="GO" id="GO:0016705">
    <property type="term" value="F:oxidoreductase activity, acting on paired donors, with incorporation or reduction of molecular oxygen"/>
    <property type="evidence" value="ECO:0007669"/>
    <property type="project" value="InterPro"/>
</dbReference>
<dbReference type="PANTHER" id="PTHR24301:SF2">
    <property type="entry name" value="THROMBOXANE-A SYNTHASE"/>
    <property type="match status" value="1"/>
</dbReference>
<dbReference type="AlphaFoldDB" id="A0A397IZ39"/>
<comment type="cofactor">
    <cofactor evidence="3">
        <name>heme</name>
        <dbReference type="ChEBI" id="CHEBI:30413"/>
    </cofactor>
</comment>
<dbReference type="InterPro" id="IPR001128">
    <property type="entry name" value="Cyt_P450"/>
</dbReference>
<dbReference type="PRINTS" id="PR00463">
    <property type="entry name" value="EP450I"/>
</dbReference>
<reference evidence="5 6" key="1">
    <citation type="submission" date="2018-08" db="EMBL/GenBank/DDBJ databases">
        <title>Genome and evolution of the arbuscular mycorrhizal fungus Diversispora epigaea (formerly Glomus versiforme) and its bacterial endosymbionts.</title>
        <authorList>
            <person name="Sun X."/>
            <person name="Fei Z."/>
            <person name="Harrison M."/>
        </authorList>
    </citation>
    <scope>NUCLEOTIDE SEQUENCE [LARGE SCALE GENOMIC DNA]</scope>
    <source>
        <strain evidence="5 6">IT104</strain>
    </source>
</reference>
<dbReference type="Pfam" id="PF00067">
    <property type="entry name" value="p450"/>
    <property type="match status" value="2"/>
</dbReference>
<accession>A0A397IZ39</accession>
<dbReference type="EMBL" id="PQFF01000155">
    <property type="protein sequence ID" value="RHZ78364.1"/>
    <property type="molecule type" value="Genomic_DNA"/>
</dbReference>
<feature type="transmembrane region" description="Helical" evidence="4">
    <location>
        <begin position="6"/>
        <end position="27"/>
    </location>
</feature>
<keyword evidence="3" id="KW-0349">Heme</keyword>
<evidence type="ECO:0000256" key="3">
    <source>
        <dbReference type="PIRSR" id="PIRSR602401-1"/>
    </source>
</evidence>
<evidence type="ECO:0000313" key="6">
    <source>
        <dbReference type="Proteomes" id="UP000266861"/>
    </source>
</evidence>
<name>A0A397IZ39_9GLOM</name>
<keyword evidence="4" id="KW-0472">Membrane</keyword>
<sequence length="744" mass="87422">METTNFLQEILKILLVALIAYISYYYYKYFTRENPLPGPFPLPLIGNIHQVLKNGSFDMSKFQAKYGDLCEFYAGSQRFILLSNDDLIQKIMKPTVNSPFHNRVNDDNEGLEEIGLLNTGLAFNNNYDNWRFHRKFYTKVMMSPSLIKQSVIVVRNSFMEMEKYWNDLGEDTIIEFNHWMKRYFFDTIFIIATSNHAYALANYYNKVTQNEKLSLPESVLKESNTFIESINAVIMKPTVNSPFHNRVNDDNEGLEEIGLLNTGLAFNNNYDNWRFHRKFYTKVMMSPSLIKQSVIVVRNSFMEMEKYWNDLGEDTIIEFNHWMKRYFFDTIFIIATSNHAYALANYYNKVTQNEKLSLPESVLKESNTFIESINAVVHSLQYFFILPRIVLYLPIIKRYTQYIKGRVRWVRSNADYIIKSRRQEISKTPIDQKLKSDILTMFLTVNTERDITERIVDDLHDEPMSDNDILTNFIEIMGAGIDTSSNSLCFLVNFLENNPKAKQRMIEEIERILGKDPNSSFAFEDLSKLEYVEAVIKESSRIRSIASLIFKKNSVPEVIGSYRWSKDTYFGLNFDGIQKQKSFWEDPEKFNPDRFMDNPDSKNKVYMFGGGLRICPGRNLAMMELKATLVMLYRKYDIELLGPMKEHIGMIRTCDELKVKLRKRKNISIQCLTQNLTKEKMSLKFFEKLSQNFNFVELLNDKDDCNVNIEVDNMKKSFFFDKFQRVEIPIVLFPKNILNEVISK</sequence>
<feature type="binding site" description="axial binding residue" evidence="3">
    <location>
        <position position="615"/>
    </location>
    <ligand>
        <name>heme</name>
        <dbReference type="ChEBI" id="CHEBI:30413"/>
    </ligand>
    <ligandPart>
        <name>Fe</name>
        <dbReference type="ChEBI" id="CHEBI:18248"/>
    </ligandPart>
</feature>
<keyword evidence="2 3" id="KW-0408">Iron</keyword>
<dbReference type="PANTHER" id="PTHR24301">
    <property type="entry name" value="THROMBOXANE-A SYNTHASE"/>
    <property type="match status" value="1"/>
</dbReference>
<keyword evidence="4" id="KW-1133">Transmembrane helix</keyword>
<protein>
    <recommendedName>
        <fullName evidence="7">Cytochrome P450</fullName>
    </recommendedName>
</protein>
<dbReference type="InterPro" id="IPR017972">
    <property type="entry name" value="Cyt_P450_CS"/>
</dbReference>
<comment type="caution">
    <text evidence="5">The sequence shown here is derived from an EMBL/GenBank/DDBJ whole genome shotgun (WGS) entry which is preliminary data.</text>
</comment>
<dbReference type="PRINTS" id="PR00385">
    <property type="entry name" value="P450"/>
</dbReference>
<dbReference type="InterPro" id="IPR036396">
    <property type="entry name" value="Cyt_P450_sf"/>
</dbReference>
<keyword evidence="6" id="KW-1185">Reference proteome</keyword>
<dbReference type="CDD" id="cd00302">
    <property type="entry name" value="cytochrome_P450"/>
    <property type="match status" value="1"/>
</dbReference>
<dbReference type="OrthoDB" id="1470350at2759"/>
<evidence type="ECO:0000313" key="5">
    <source>
        <dbReference type="EMBL" id="RHZ78364.1"/>
    </source>
</evidence>
<keyword evidence="1 3" id="KW-0479">Metal-binding</keyword>
<dbReference type="GO" id="GO:0004497">
    <property type="term" value="F:monooxygenase activity"/>
    <property type="evidence" value="ECO:0007669"/>
    <property type="project" value="InterPro"/>
</dbReference>
<dbReference type="Proteomes" id="UP000266861">
    <property type="component" value="Unassembled WGS sequence"/>
</dbReference>
<dbReference type="InterPro" id="IPR002401">
    <property type="entry name" value="Cyt_P450_E_grp-I"/>
</dbReference>
<evidence type="ECO:0000256" key="1">
    <source>
        <dbReference type="ARBA" id="ARBA00022723"/>
    </source>
</evidence>
<gene>
    <name evidence="5" type="ORF">Glove_165g26</name>
</gene>
<evidence type="ECO:0000256" key="4">
    <source>
        <dbReference type="SAM" id="Phobius"/>
    </source>
</evidence>
<dbReference type="PROSITE" id="PS00086">
    <property type="entry name" value="CYTOCHROME_P450"/>
    <property type="match status" value="1"/>
</dbReference>
<dbReference type="STRING" id="1348612.A0A397IZ39"/>
<organism evidence="5 6">
    <name type="scientific">Diversispora epigaea</name>
    <dbReference type="NCBI Taxonomy" id="1348612"/>
    <lineage>
        <taxon>Eukaryota</taxon>
        <taxon>Fungi</taxon>
        <taxon>Fungi incertae sedis</taxon>
        <taxon>Mucoromycota</taxon>
        <taxon>Glomeromycotina</taxon>
        <taxon>Glomeromycetes</taxon>
        <taxon>Diversisporales</taxon>
        <taxon>Diversisporaceae</taxon>
        <taxon>Diversispora</taxon>
    </lineage>
</organism>
<dbReference type="GO" id="GO:0020037">
    <property type="term" value="F:heme binding"/>
    <property type="evidence" value="ECO:0007669"/>
    <property type="project" value="InterPro"/>
</dbReference>
<dbReference type="Gene3D" id="1.10.630.10">
    <property type="entry name" value="Cytochrome P450"/>
    <property type="match status" value="2"/>
</dbReference>
<keyword evidence="4" id="KW-0812">Transmembrane</keyword>
<evidence type="ECO:0000256" key="2">
    <source>
        <dbReference type="ARBA" id="ARBA00023004"/>
    </source>
</evidence>
<evidence type="ECO:0008006" key="7">
    <source>
        <dbReference type="Google" id="ProtNLM"/>
    </source>
</evidence>
<proteinExistence type="predicted"/>